<proteinExistence type="predicted"/>
<accession>A0A2P2P3Z1</accession>
<dbReference type="EMBL" id="GGEC01068879">
    <property type="protein sequence ID" value="MBX49363.1"/>
    <property type="molecule type" value="Transcribed_RNA"/>
</dbReference>
<sequence length="106" mass="12466">MWTFLMLRQAIGQFLPVQMMLLLQLRAPEILSVPWIILICSPQSSIILVLQNPPLQVLFAVELSRVAIQRLGTSQRRRGMFWTHSFQTTLQREYGEWRNSKRSVIR</sequence>
<name>A0A2P2P3Z1_RHIMU</name>
<reference evidence="1" key="1">
    <citation type="submission" date="2018-02" db="EMBL/GenBank/DDBJ databases">
        <title>Rhizophora mucronata_Transcriptome.</title>
        <authorList>
            <person name="Meera S.P."/>
            <person name="Sreeshan A."/>
            <person name="Augustine A."/>
        </authorList>
    </citation>
    <scope>NUCLEOTIDE SEQUENCE</scope>
    <source>
        <tissue evidence="1">Leaf</tissue>
    </source>
</reference>
<protein>
    <submittedName>
        <fullName evidence="1">Uncharacterized protein MANES_15G100900</fullName>
    </submittedName>
</protein>
<dbReference type="AlphaFoldDB" id="A0A2P2P3Z1"/>
<evidence type="ECO:0000313" key="1">
    <source>
        <dbReference type="EMBL" id="MBX49363.1"/>
    </source>
</evidence>
<organism evidence="1">
    <name type="scientific">Rhizophora mucronata</name>
    <name type="common">Asiatic mangrove</name>
    <dbReference type="NCBI Taxonomy" id="61149"/>
    <lineage>
        <taxon>Eukaryota</taxon>
        <taxon>Viridiplantae</taxon>
        <taxon>Streptophyta</taxon>
        <taxon>Embryophyta</taxon>
        <taxon>Tracheophyta</taxon>
        <taxon>Spermatophyta</taxon>
        <taxon>Magnoliopsida</taxon>
        <taxon>eudicotyledons</taxon>
        <taxon>Gunneridae</taxon>
        <taxon>Pentapetalae</taxon>
        <taxon>rosids</taxon>
        <taxon>fabids</taxon>
        <taxon>Malpighiales</taxon>
        <taxon>Rhizophoraceae</taxon>
        <taxon>Rhizophora</taxon>
    </lineage>
</organism>